<feature type="signal peptide" evidence="2">
    <location>
        <begin position="1"/>
        <end position="23"/>
    </location>
</feature>
<dbReference type="InterPro" id="IPR001314">
    <property type="entry name" value="Peptidase_S1A"/>
</dbReference>
<reference evidence="4 5" key="1">
    <citation type="submission" date="2015-04" db="EMBL/GenBank/DDBJ databases">
        <authorList>
            <person name="Syromyatnikov M.Y."/>
            <person name="Popov V.N."/>
        </authorList>
    </citation>
    <scope>NUCLEOTIDE SEQUENCE [LARGE SCALE GENOMIC DNA]</scope>
</reference>
<dbReference type="SUPFAM" id="SSF52058">
    <property type="entry name" value="L domain-like"/>
    <property type="match status" value="1"/>
</dbReference>
<dbReference type="Pfam" id="PF13306">
    <property type="entry name" value="LRR_5"/>
    <property type="match status" value="1"/>
</dbReference>
<dbReference type="PANTHER" id="PTHR24260">
    <property type="match status" value="1"/>
</dbReference>
<dbReference type="CDD" id="cd00190">
    <property type="entry name" value="Tryp_SPc"/>
    <property type="match status" value="1"/>
</dbReference>
<gene>
    <name evidence="4" type="ORF">CLUMA_CG016244</name>
</gene>
<evidence type="ECO:0000256" key="2">
    <source>
        <dbReference type="SAM" id="SignalP"/>
    </source>
</evidence>
<dbReference type="AlphaFoldDB" id="A0A1J1IU29"/>
<dbReference type="SUPFAM" id="SSF50494">
    <property type="entry name" value="Trypsin-like serine proteases"/>
    <property type="match status" value="1"/>
</dbReference>
<dbReference type="PRINTS" id="PR00722">
    <property type="entry name" value="CHYMOTRYPSIN"/>
</dbReference>
<dbReference type="InterPro" id="IPR032675">
    <property type="entry name" value="LRR_dom_sf"/>
</dbReference>
<dbReference type="SMART" id="SM00020">
    <property type="entry name" value="Tryp_SPc"/>
    <property type="match status" value="1"/>
</dbReference>
<dbReference type="OrthoDB" id="7789823at2759"/>
<dbReference type="PROSITE" id="PS00134">
    <property type="entry name" value="TRYPSIN_HIS"/>
    <property type="match status" value="1"/>
</dbReference>
<dbReference type="Gene3D" id="3.80.10.10">
    <property type="entry name" value="Ribonuclease Inhibitor"/>
    <property type="match status" value="1"/>
</dbReference>
<dbReference type="GO" id="GO:0004252">
    <property type="term" value="F:serine-type endopeptidase activity"/>
    <property type="evidence" value="ECO:0007669"/>
    <property type="project" value="InterPro"/>
</dbReference>
<dbReference type="GO" id="GO:0006508">
    <property type="term" value="P:proteolysis"/>
    <property type="evidence" value="ECO:0007669"/>
    <property type="project" value="InterPro"/>
</dbReference>
<dbReference type="Gene3D" id="2.40.10.10">
    <property type="entry name" value="Trypsin-like serine proteases"/>
    <property type="match status" value="1"/>
</dbReference>
<dbReference type="InterPro" id="IPR026906">
    <property type="entry name" value="LRR_5"/>
</dbReference>
<comment type="similarity">
    <text evidence="1">Belongs to the peptidase S1 family. CLIP subfamily.</text>
</comment>
<dbReference type="InterPro" id="IPR051333">
    <property type="entry name" value="CLIP_Serine_Protease"/>
</dbReference>
<evidence type="ECO:0000259" key="3">
    <source>
        <dbReference type="PROSITE" id="PS50240"/>
    </source>
</evidence>
<dbReference type="PROSITE" id="PS50240">
    <property type="entry name" value="TRYPSIN_DOM"/>
    <property type="match status" value="1"/>
</dbReference>
<dbReference type="InterPro" id="IPR009003">
    <property type="entry name" value="Peptidase_S1_PA"/>
</dbReference>
<name>A0A1J1IU29_9DIPT</name>
<keyword evidence="2" id="KW-0732">Signal</keyword>
<proteinExistence type="inferred from homology"/>
<organism evidence="4 5">
    <name type="scientific">Clunio marinus</name>
    <dbReference type="NCBI Taxonomy" id="568069"/>
    <lineage>
        <taxon>Eukaryota</taxon>
        <taxon>Metazoa</taxon>
        <taxon>Ecdysozoa</taxon>
        <taxon>Arthropoda</taxon>
        <taxon>Hexapoda</taxon>
        <taxon>Insecta</taxon>
        <taxon>Pterygota</taxon>
        <taxon>Neoptera</taxon>
        <taxon>Endopterygota</taxon>
        <taxon>Diptera</taxon>
        <taxon>Nematocera</taxon>
        <taxon>Chironomoidea</taxon>
        <taxon>Chironomidae</taxon>
        <taxon>Clunio</taxon>
    </lineage>
</organism>
<dbReference type="EMBL" id="CVRI01000059">
    <property type="protein sequence ID" value="CRL03695.1"/>
    <property type="molecule type" value="Genomic_DNA"/>
</dbReference>
<dbReference type="InterPro" id="IPR001254">
    <property type="entry name" value="Trypsin_dom"/>
</dbReference>
<accession>A0A1J1IU29</accession>
<dbReference type="InterPro" id="IPR043504">
    <property type="entry name" value="Peptidase_S1_PA_chymotrypsin"/>
</dbReference>
<feature type="chain" id="PRO_5009619149" evidence="2">
    <location>
        <begin position="24"/>
        <end position="521"/>
    </location>
</feature>
<evidence type="ECO:0000256" key="1">
    <source>
        <dbReference type="ARBA" id="ARBA00024195"/>
    </source>
</evidence>
<dbReference type="PANTHER" id="PTHR24260:SF136">
    <property type="entry name" value="GH08193P-RELATED"/>
    <property type="match status" value="1"/>
</dbReference>
<evidence type="ECO:0000313" key="5">
    <source>
        <dbReference type="Proteomes" id="UP000183832"/>
    </source>
</evidence>
<sequence length="521" mass="58868">MISNVTVVLKFLLIFLAITQIQSGHLVEGPNAENQCGVSLSASGLIYNGKVVKRNQWPFLVALMYTADGKFFCGGTLISRSHVLTAAHCLQEKGQETPSSPSEFVLHLGKYNLSVVYERGSITAFPEKIKIHPDWNIYQVKYDSDIALIKIVGTVPLRSNIYPACLWSSALGMRNIQTGTVIGWGVIEDQLITQHQLIARQVDLRIVTNEVCYEDETMASLISSRTFCAIGENGSGPCKGDSGGGLYMKANIKWFIKGIVSSSLFTDEGMCDVEKYSIFTDVAKFSNWIAKEMDIETDMTCKFVLEDGTRYHCFPKNLVIQQPNVKASVMVGVHLGERNNNDVKEFSLLQQETSYLPHGIPELFPNLARYCAFQTNLKHIQRSDFSGFQSLTSIEISYNELGNIPADTFYDVPTLNRLLLNGNKIVSFDVDLFIKSPNLREFYAYRNQFEYLDGRLFRKNFNLEEIHMDQNKFKHIDLDLFTPLKKLRLVNFRTNTCISEHFPDTKDFESFKAIIATSCSI</sequence>
<dbReference type="STRING" id="568069.A0A1J1IU29"/>
<dbReference type="Pfam" id="PF00089">
    <property type="entry name" value="Trypsin"/>
    <property type="match status" value="1"/>
</dbReference>
<protein>
    <submittedName>
        <fullName evidence="4">CLUMA_CG016244, isoform A</fullName>
    </submittedName>
</protein>
<keyword evidence="5" id="KW-1185">Reference proteome</keyword>
<feature type="domain" description="Peptidase S1" evidence="3">
    <location>
        <begin position="46"/>
        <end position="294"/>
    </location>
</feature>
<evidence type="ECO:0000313" key="4">
    <source>
        <dbReference type="EMBL" id="CRL03695.1"/>
    </source>
</evidence>
<dbReference type="Proteomes" id="UP000183832">
    <property type="component" value="Unassembled WGS sequence"/>
</dbReference>
<dbReference type="InterPro" id="IPR018114">
    <property type="entry name" value="TRYPSIN_HIS"/>
</dbReference>